<organism evidence="1 2">
    <name type="scientific">Rhodococcus olei</name>
    <dbReference type="NCBI Taxonomy" id="2161675"/>
    <lineage>
        <taxon>Bacteria</taxon>
        <taxon>Bacillati</taxon>
        <taxon>Actinomycetota</taxon>
        <taxon>Actinomycetes</taxon>
        <taxon>Mycobacteriales</taxon>
        <taxon>Nocardiaceae</taxon>
        <taxon>Rhodococcus</taxon>
    </lineage>
</organism>
<name>A0ABP8PTR4_9NOCA</name>
<evidence type="ECO:0000313" key="2">
    <source>
        <dbReference type="Proteomes" id="UP001501183"/>
    </source>
</evidence>
<reference evidence="2" key="1">
    <citation type="journal article" date="2019" name="Int. J. Syst. Evol. Microbiol.">
        <title>The Global Catalogue of Microorganisms (GCM) 10K type strain sequencing project: providing services to taxonomists for standard genome sequencing and annotation.</title>
        <authorList>
            <consortium name="The Broad Institute Genomics Platform"/>
            <consortium name="The Broad Institute Genome Sequencing Center for Infectious Disease"/>
            <person name="Wu L."/>
            <person name="Ma J."/>
        </authorList>
    </citation>
    <scope>NUCLEOTIDE SEQUENCE [LARGE SCALE GENOMIC DNA]</scope>
    <source>
        <strain evidence="2">JCM 32206</strain>
    </source>
</reference>
<evidence type="ECO:0000313" key="1">
    <source>
        <dbReference type="EMBL" id="GAA4490975.1"/>
    </source>
</evidence>
<dbReference type="Proteomes" id="UP001501183">
    <property type="component" value="Unassembled WGS sequence"/>
</dbReference>
<gene>
    <name evidence="1" type="ORF">GCM10023094_55060</name>
</gene>
<comment type="caution">
    <text evidence="1">The sequence shown here is derived from an EMBL/GenBank/DDBJ whole genome shotgun (WGS) entry which is preliminary data.</text>
</comment>
<sequence length="162" mass="17891">MADKAEVARAVDHLFRIAEGDEARSLVGMADALARDRGRPLVVCEGIDLPSGVFGQWVRHPDHDEVRYATWVHARERTIAHELGHIALGHVGRPAIDLALDHLPPDRHDLAVLMLQRDCIEAQSTEESDAEAFGSLLLRRLNGSSRTNRSPAIRSRLDEALG</sequence>
<keyword evidence="2" id="KW-1185">Reference proteome</keyword>
<proteinExistence type="predicted"/>
<protein>
    <recommendedName>
        <fullName evidence="3">IrrE N-terminal-like domain-containing protein</fullName>
    </recommendedName>
</protein>
<dbReference type="EMBL" id="BAABFB010000078">
    <property type="protein sequence ID" value="GAA4490975.1"/>
    <property type="molecule type" value="Genomic_DNA"/>
</dbReference>
<accession>A0ABP8PTR4</accession>
<evidence type="ECO:0008006" key="3">
    <source>
        <dbReference type="Google" id="ProtNLM"/>
    </source>
</evidence>